<name>A0A2A4FWR5_9SPHN</name>
<dbReference type="AlphaFoldDB" id="A0A2A4FWR5"/>
<organism evidence="1 2">
    <name type="scientific">Rhizorhabdus dicambivorans</name>
    <dbReference type="NCBI Taxonomy" id="1850238"/>
    <lineage>
        <taxon>Bacteria</taxon>
        <taxon>Pseudomonadati</taxon>
        <taxon>Pseudomonadota</taxon>
        <taxon>Alphaproteobacteria</taxon>
        <taxon>Sphingomonadales</taxon>
        <taxon>Sphingomonadaceae</taxon>
        <taxon>Rhizorhabdus</taxon>
    </lineage>
</organism>
<dbReference type="OrthoDB" id="8194627at2"/>
<dbReference type="RefSeq" id="WP_066964628.1">
    <property type="nucleotide sequence ID" value="NZ_CP023449.1"/>
</dbReference>
<gene>
    <name evidence="1" type="ORF">COO09_05515</name>
</gene>
<proteinExistence type="predicted"/>
<keyword evidence="2" id="KW-1185">Reference proteome</keyword>
<protein>
    <submittedName>
        <fullName evidence="1">DUF2336 domain-containing protein</fullName>
    </submittedName>
</protein>
<evidence type="ECO:0000313" key="2">
    <source>
        <dbReference type="Proteomes" id="UP000218934"/>
    </source>
</evidence>
<reference evidence="1 2" key="1">
    <citation type="submission" date="2017-09" db="EMBL/GenBank/DDBJ databases">
        <title>The Catabolism of 3,6-Dichlorosalicylic acid is Initiated by the Cytochrome P450 Monooxygenase DsmABC in Rhizorhabdus dicambivorans Ndbn-20.</title>
        <authorList>
            <person name="Na L."/>
        </authorList>
    </citation>
    <scope>NUCLEOTIDE SEQUENCE [LARGE SCALE GENOMIC DNA]</scope>
    <source>
        <strain evidence="1 2">Ndbn-20m</strain>
    </source>
</reference>
<evidence type="ECO:0000313" key="1">
    <source>
        <dbReference type="EMBL" id="PCE43236.1"/>
    </source>
</evidence>
<dbReference type="Proteomes" id="UP000218934">
    <property type="component" value="Unassembled WGS sequence"/>
</dbReference>
<dbReference type="EMBL" id="NWUF01000004">
    <property type="protein sequence ID" value="PCE43236.1"/>
    <property type="molecule type" value="Genomic_DNA"/>
</dbReference>
<dbReference type="KEGG" id="rdi:CMV14_00480"/>
<comment type="caution">
    <text evidence="1">The sequence shown here is derived from an EMBL/GenBank/DDBJ whole genome shotgun (WGS) entry which is preliminary data.</text>
</comment>
<dbReference type="InterPro" id="IPR019285">
    <property type="entry name" value="DUF2336"/>
</dbReference>
<dbReference type="Pfam" id="PF10098">
    <property type="entry name" value="DUF2336"/>
    <property type="match status" value="1"/>
</dbReference>
<accession>A0A2A4FWR5</accession>
<sequence length="371" mass="39995">MMGLEDERQSWGQPAAGTARWLSDAARALDSVDHRVDRAASDLFHDAAIALSDQHRAQIGQLLRAMIGAIEDELRLRVADALGDERPELVAALGSAGVAIALPLLERTHLLREPGLVAAMLRRVDEHRLAVMLGRDSPYHVADLAQRLLDLGDADIAAATMALLIAESRRYDQFGDPALARTDLPLAPHRQLLWAVAAALRHYLVRQHALPDSRADLLLAGAVGALLAEHDEADTLEGRAAALAGLLGARGLLDDKLLADALEEGWLALFTAAVAQRAGIDPPGVWSMIADPTGMMLGTVLRAIDCAREAAVTMLWRIGSAEGAEEDVIVARAEAFDALDQREAAEAVLIWRLDPNYRRAVIEIGEGGRRR</sequence>